<protein>
    <submittedName>
        <fullName evidence="1">Glycosyltransferase family 2 protein</fullName>
        <ecNumber evidence="1">2.4.-.-</ecNumber>
    </submittedName>
</protein>
<dbReference type="EC" id="2.4.-.-" evidence="1"/>
<keyword evidence="1" id="KW-0328">Glycosyltransferase</keyword>
<organism evidence="1 2">
    <name type="scientific">Glaciecola siphonariae</name>
    <dbReference type="NCBI Taxonomy" id="521012"/>
    <lineage>
        <taxon>Bacteria</taxon>
        <taxon>Pseudomonadati</taxon>
        <taxon>Pseudomonadota</taxon>
        <taxon>Gammaproteobacteria</taxon>
        <taxon>Alteromonadales</taxon>
        <taxon>Alteromonadaceae</taxon>
        <taxon>Glaciecola</taxon>
    </lineage>
</organism>
<keyword evidence="1" id="KW-0808">Transferase</keyword>
<sequence>MSLAPIAISTYSRLEHLKLTVSALQKNTLAQQSELFILSDAPRPGDEQLVQRLRAYADSVSEFARVKVIKRTSNGRVANSRGGMHQLMREYGKVIFLEDDIVTAPGFLQFMNDALVEYEHHPDVLSICGYSPPLPAAQQSESDVFALPRMIAWGMGLWLPKFEKIKAVPLDEFKALSSDARQIEILNSEYGRDLLNRYKAEAYGHIDGLDNRGCYLQMKANMVTVYPKQSLVANKGNDGSGQHASITNKFDVELWQKEHGFQFNNALEVDRRIRAQSIEFFAPTEKDMSPHIIDNILSQIQGSGIKEIVLWGTDILTSLFLDKLTTLSNPPKVMLVVDSWAEKGDRFQTYKVLTPSEAYAKGHRIFVIMSFASRMKIADAVYALGKDCSAIKYEDGLE</sequence>
<reference evidence="2" key="1">
    <citation type="journal article" date="2019" name="Int. J. Syst. Evol. Microbiol.">
        <title>The Global Catalogue of Microorganisms (GCM) 10K type strain sequencing project: providing services to taxonomists for standard genome sequencing and annotation.</title>
        <authorList>
            <consortium name="The Broad Institute Genomics Platform"/>
            <consortium name="The Broad Institute Genome Sequencing Center for Infectious Disease"/>
            <person name="Wu L."/>
            <person name="Ma J."/>
        </authorList>
    </citation>
    <scope>NUCLEOTIDE SEQUENCE [LARGE SCALE GENOMIC DNA]</scope>
    <source>
        <strain evidence="2">KACC 12507</strain>
    </source>
</reference>
<dbReference type="RefSeq" id="WP_382408424.1">
    <property type="nucleotide sequence ID" value="NZ_JBHSGU010000003.1"/>
</dbReference>
<accession>A0ABV9LZ18</accession>
<dbReference type="Proteomes" id="UP001595897">
    <property type="component" value="Unassembled WGS sequence"/>
</dbReference>
<gene>
    <name evidence="1" type="ORF">ACFO4O_10890</name>
</gene>
<keyword evidence="2" id="KW-1185">Reference proteome</keyword>
<dbReference type="EMBL" id="JBHSGU010000003">
    <property type="protein sequence ID" value="MFC4700668.1"/>
    <property type="molecule type" value="Genomic_DNA"/>
</dbReference>
<proteinExistence type="predicted"/>
<evidence type="ECO:0000313" key="2">
    <source>
        <dbReference type="Proteomes" id="UP001595897"/>
    </source>
</evidence>
<name>A0ABV9LZ18_9ALTE</name>
<comment type="caution">
    <text evidence="1">The sequence shown here is derived from an EMBL/GenBank/DDBJ whole genome shotgun (WGS) entry which is preliminary data.</text>
</comment>
<dbReference type="InterPro" id="IPR029044">
    <property type="entry name" value="Nucleotide-diphossugar_trans"/>
</dbReference>
<dbReference type="GO" id="GO:0016757">
    <property type="term" value="F:glycosyltransferase activity"/>
    <property type="evidence" value="ECO:0007669"/>
    <property type="project" value="UniProtKB-KW"/>
</dbReference>
<dbReference type="Gene3D" id="3.90.550.10">
    <property type="entry name" value="Spore Coat Polysaccharide Biosynthesis Protein SpsA, Chain A"/>
    <property type="match status" value="1"/>
</dbReference>
<evidence type="ECO:0000313" key="1">
    <source>
        <dbReference type="EMBL" id="MFC4700668.1"/>
    </source>
</evidence>
<dbReference type="SUPFAM" id="SSF53448">
    <property type="entry name" value="Nucleotide-diphospho-sugar transferases"/>
    <property type="match status" value="1"/>
</dbReference>